<dbReference type="RefSeq" id="WP_028326816.1">
    <property type="nucleotide sequence ID" value="NZ_JAAFNI010000001.1"/>
</dbReference>
<dbReference type="Proteomes" id="UP000242637">
    <property type="component" value="Chromosome 1"/>
</dbReference>
<evidence type="ECO:0000313" key="1">
    <source>
        <dbReference type="EMBL" id="SNV16552.1"/>
    </source>
</evidence>
<reference evidence="1 2" key="1">
    <citation type="submission" date="2017-06" db="EMBL/GenBank/DDBJ databases">
        <authorList>
            <consortium name="Pathogen Informatics"/>
        </authorList>
    </citation>
    <scope>NUCLEOTIDE SEQUENCE [LARGE SCALE GENOMIC DNA]</scope>
    <source>
        <strain evidence="1 2">NCTC13039</strain>
    </source>
</reference>
<dbReference type="GeneID" id="63458350"/>
<sequence length="328" mass="34687">MTNAKPPQAATSTATGRSRTVLIVTVLTIAIPLVLSAHGIALVGIQALNFPVEIAIAMAIFCELAFVVAALSAREAIATGRCARNDLIATWAIALGTGIFSALHEIFTTAAPKATSITVFLAIAVRFAAPLIAAWLWHNHVLADAEERAAWPWADRIRHNATLDVAVAARQAAASATNRERVKASARLEAIYLRLCRSQPNLDQAALASAMRQVAAVDSLPALATTKHASFAPNEDAENTPQTAPQLALAGSGWVPQFVVADSDKEISTVAAKVLDLYGDAATGRHVQEAMSHLGHHVADRTARRWLSRARQDASQQAAECTTSSSVS</sequence>
<evidence type="ECO:0000313" key="2">
    <source>
        <dbReference type="Proteomes" id="UP000242637"/>
    </source>
</evidence>
<name>A0A239V383_9MICO</name>
<dbReference type="KEGG" id="dco:SAMEA4475696_0032"/>
<protein>
    <submittedName>
        <fullName evidence="1">Uncharacterized protein</fullName>
    </submittedName>
</protein>
<dbReference type="OrthoDB" id="4503449at2"/>
<dbReference type="EMBL" id="LT906453">
    <property type="protein sequence ID" value="SNV16552.1"/>
    <property type="molecule type" value="Genomic_DNA"/>
</dbReference>
<organism evidence="1 2">
    <name type="scientific">Dermatophilus congolensis</name>
    <dbReference type="NCBI Taxonomy" id="1863"/>
    <lineage>
        <taxon>Bacteria</taxon>
        <taxon>Bacillati</taxon>
        <taxon>Actinomycetota</taxon>
        <taxon>Actinomycetes</taxon>
        <taxon>Micrococcales</taxon>
        <taxon>Dermatophilaceae</taxon>
        <taxon>Dermatophilus</taxon>
    </lineage>
</organism>
<keyword evidence="2" id="KW-1185">Reference proteome</keyword>
<gene>
    <name evidence="1" type="ORF">SAMEA4475696_00032</name>
</gene>
<dbReference type="STRING" id="1121387.GCA_000429885_00775"/>
<proteinExistence type="predicted"/>
<accession>A0A239V383</accession>
<dbReference type="AlphaFoldDB" id="A0A239V383"/>